<feature type="compositionally biased region" description="Acidic residues" evidence="1">
    <location>
        <begin position="340"/>
        <end position="363"/>
    </location>
</feature>
<feature type="non-terminal residue" evidence="2">
    <location>
        <position position="1"/>
    </location>
</feature>
<feature type="region of interest" description="Disordered" evidence="1">
    <location>
        <begin position="190"/>
        <end position="236"/>
    </location>
</feature>
<dbReference type="OrthoDB" id="2690684at2759"/>
<feature type="region of interest" description="Disordered" evidence="1">
    <location>
        <begin position="864"/>
        <end position="958"/>
    </location>
</feature>
<proteinExistence type="predicted"/>
<organism evidence="2 3">
    <name type="scientific">Candolleomyces eurysporus</name>
    <dbReference type="NCBI Taxonomy" id="2828524"/>
    <lineage>
        <taxon>Eukaryota</taxon>
        <taxon>Fungi</taxon>
        <taxon>Dikarya</taxon>
        <taxon>Basidiomycota</taxon>
        <taxon>Agaricomycotina</taxon>
        <taxon>Agaricomycetes</taxon>
        <taxon>Agaricomycetidae</taxon>
        <taxon>Agaricales</taxon>
        <taxon>Agaricineae</taxon>
        <taxon>Psathyrellaceae</taxon>
        <taxon>Candolleomyces</taxon>
    </lineage>
</organism>
<name>A0A9W8MHE0_9AGAR</name>
<evidence type="ECO:0000313" key="2">
    <source>
        <dbReference type="EMBL" id="KAJ2932075.1"/>
    </source>
</evidence>
<comment type="caution">
    <text evidence="2">The sequence shown here is derived from an EMBL/GenBank/DDBJ whole genome shotgun (WGS) entry which is preliminary data.</text>
</comment>
<feature type="compositionally biased region" description="Low complexity" evidence="1">
    <location>
        <begin position="911"/>
        <end position="922"/>
    </location>
</feature>
<feature type="compositionally biased region" description="Basic and acidic residues" evidence="1">
    <location>
        <begin position="225"/>
        <end position="236"/>
    </location>
</feature>
<protein>
    <submittedName>
        <fullName evidence="2">Uncharacterized protein</fullName>
    </submittedName>
</protein>
<feature type="compositionally biased region" description="Acidic residues" evidence="1">
    <location>
        <begin position="930"/>
        <end position="941"/>
    </location>
</feature>
<dbReference type="Proteomes" id="UP001140091">
    <property type="component" value="Unassembled WGS sequence"/>
</dbReference>
<feature type="compositionally biased region" description="Basic residues" evidence="1">
    <location>
        <begin position="884"/>
        <end position="894"/>
    </location>
</feature>
<gene>
    <name evidence="2" type="ORF">H1R20_g5033</name>
</gene>
<evidence type="ECO:0000256" key="1">
    <source>
        <dbReference type="SAM" id="MobiDB-lite"/>
    </source>
</evidence>
<evidence type="ECO:0000313" key="3">
    <source>
        <dbReference type="Proteomes" id="UP001140091"/>
    </source>
</evidence>
<keyword evidence="3" id="KW-1185">Reference proteome</keyword>
<accession>A0A9W8MHE0</accession>
<sequence length="1374" mass="152855">MDLSTVRHTVFNITTHAKDGSYIFCTKEAAEPWEVDDISPSSGRLSLDVVGVVKSALIPPQPLEEEDKNLIDFGEDEEEDPEIGNEELDVMIQKEMQDDKDQMVAVQGVAELVSQGRLMSLTKGRKEGPLTDWDGSEESMDGIGVPLIRATEYIQALEGITFEESNDMSALDVCDRLLWGFDIDDHPTSELSTSLDSEGHPESCQDDPGSLSHVKEAPGPSENKASYDQDDPHFVPHLEELPSYFSAPCETLLPQDAVLQLGAEPSPITAPPSPGSQIQSSTPEVTSIENKARYLPMSQITCSSRPGDESIPSTPPRSRTLRPRHGPSKASKTIMHTSDDESEEDGSDFEIPEGDDEDEDEDEDVITLSPTTRILPPKSPQRKKYRQTITSEPTGLIATPLLSSYNLAYNVQYKLLVCLICKLGVCLDGLHYHLVGQTQMEDNEWIPGNQKYRKFRLDRHNYNLGMSKPKFIREVNKQLTQALGRAPDILTTYNSMNDASPSAWQELVKPHEHQKGPVEGLKVFEHGLVCTLPPCSNSPYAYCCLSEGTMAKHCGGVHQGGPKVKPGTKRWKKAPVQTFFSGPGLWAFFPVPHSNLQSLFPPLNPIVPSSTSDPSREDLLNLIEQEEADFAVEEEEMDGGALELVPPAFAEMKMVELWELIAMEEARRVLSIRPVGRRAATGLTNKLTAAVSATFLSICSSVQRAHPGLLCLIGRGAALYGSPAGGRPFSIPQRQHTLNSYLLFEVQLLRHMLYNLRDPIKRKDGKNVFQLDNAQREALRDLDGSLRDSKASLMEVGACIQTALHALYFPTNPERAAFDVFEDPFSTYLSLTSLTPEGNPVPLALIPPYLSKAQFSQSNHVRSLRNLLPPPTSMAPSSPSSPHPHPHWNLRARTSKSSTKGSGAYSDVEMADGSADSDAGSDFNPNENNGTDEGEEMEVDQPEEKSGNATNSNLGNRAVENMASERPGWFGRGLSWVKTYLTPGNISPYSILRNNMHISSVHQRRARKRPNMQWVDDHLLLVDQNRFSLPDFFGFVDYQLELLETFIRDEVLQCHTLADLGIDCNFSELKDTGDVDTRGYGCLLPQDGISNPDSKTFMLKLVEQKNLVSPSGSGRGGLVWDSEKGWPWTGRIREATVRLYALAHILQGSPGRSTEENLMQISNTRAGRRHLFAESEMGTLAIFSDYWKGAKAQGRFKEILRVLPYRISRLLFILIRIVRPVERLFIVKSKLPAERRQINSVYRSKLWAAGGLEIDARILGDAVSAFFKRLDRKGAKPFEWISGLRPYRHLTVAIQRRRLPGGARYTEDVEKEGADIGDLQAGRSKGMSIQNYAVLKSFIPADSGVVSHYRAYSMRWHQLFEQSTVFDPTKKYIV</sequence>
<feature type="compositionally biased region" description="Polar residues" evidence="1">
    <location>
        <begin position="275"/>
        <end position="286"/>
    </location>
</feature>
<reference evidence="2" key="1">
    <citation type="submission" date="2022-06" db="EMBL/GenBank/DDBJ databases">
        <title>Genome Sequence of Candolleomyces eurysporus.</title>
        <authorList>
            <person name="Buettner E."/>
        </authorList>
    </citation>
    <scope>NUCLEOTIDE SEQUENCE</scope>
    <source>
        <strain evidence="2">VTCC 930004</strain>
    </source>
</reference>
<dbReference type="EMBL" id="JANBPK010000783">
    <property type="protein sequence ID" value="KAJ2932075.1"/>
    <property type="molecule type" value="Genomic_DNA"/>
</dbReference>
<feature type="compositionally biased region" description="Pro residues" evidence="1">
    <location>
        <begin position="868"/>
        <end position="883"/>
    </location>
</feature>
<feature type="region of interest" description="Disordered" evidence="1">
    <location>
        <begin position="300"/>
        <end position="363"/>
    </location>
</feature>
<feature type="region of interest" description="Disordered" evidence="1">
    <location>
        <begin position="263"/>
        <end position="286"/>
    </location>
</feature>